<dbReference type="GO" id="GO:0005634">
    <property type="term" value="C:nucleus"/>
    <property type="evidence" value="ECO:0007669"/>
    <property type="project" value="InterPro"/>
</dbReference>
<dbReference type="GO" id="GO:0008270">
    <property type="term" value="F:zinc ion binding"/>
    <property type="evidence" value="ECO:0007669"/>
    <property type="project" value="InterPro"/>
</dbReference>
<dbReference type="SUPFAM" id="SSF57716">
    <property type="entry name" value="Glucocorticoid receptor-like (DNA-binding domain)"/>
    <property type="match status" value="1"/>
</dbReference>
<dbReference type="EMBL" id="JANEYF010003796">
    <property type="protein sequence ID" value="KAJ8934000.1"/>
    <property type="molecule type" value="Genomic_DNA"/>
</dbReference>
<dbReference type="Proteomes" id="UP001162156">
    <property type="component" value="Unassembled WGS sequence"/>
</dbReference>
<name>A0AAV8X508_9CUCU</name>
<evidence type="ECO:0000313" key="3">
    <source>
        <dbReference type="EMBL" id="KAJ8934000.1"/>
    </source>
</evidence>
<accession>A0AAV8X508</accession>
<comment type="caution">
    <text evidence="3">The sequence shown here is derived from an EMBL/GenBank/DDBJ whole genome shotgun (WGS) entry which is preliminary data.</text>
</comment>
<gene>
    <name evidence="3" type="ORF">NQ314_013635</name>
</gene>
<proteinExistence type="predicted"/>
<evidence type="ECO:0000259" key="2">
    <source>
        <dbReference type="Pfam" id="PF07776"/>
    </source>
</evidence>
<keyword evidence="4" id="KW-1185">Reference proteome</keyword>
<evidence type="ECO:0000256" key="1">
    <source>
        <dbReference type="SAM" id="MobiDB-lite"/>
    </source>
</evidence>
<feature type="domain" description="ZAD" evidence="2">
    <location>
        <begin position="2"/>
        <end position="38"/>
    </location>
</feature>
<organism evidence="3 4">
    <name type="scientific">Rhamnusium bicolor</name>
    <dbReference type="NCBI Taxonomy" id="1586634"/>
    <lineage>
        <taxon>Eukaryota</taxon>
        <taxon>Metazoa</taxon>
        <taxon>Ecdysozoa</taxon>
        <taxon>Arthropoda</taxon>
        <taxon>Hexapoda</taxon>
        <taxon>Insecta</taxon>
        <taxon>Pterygota</taxon>
        <taxon>Neoptera</taxon>
        <taxon>Endopterygota</taxon>
        <taxon>Coleoptera</taxon>
        <taxon>Polyphaga</taxon>
        <taxon>Cucujiformia</taxon>
        <taxon>Chrysomeloidea</taxon>
        <taxon>Cerambycidae</taxon>
        <taxon>Lepturinae</taxon>
        <taxon>Rhagiini</taxon>
        <taxon>Rhamnusium</taxon>
    </lineage>
</organism>
<dbReference type="Pfam" id="PF07776">
    <property type="entry name" value="zf-AD"/>
    <property type="match status" value="1"/>
</dbReference>
<dbReference type="AlphaFoldDB" id="A0AAV8X508"/>
<sequence>MDIAEDDKLSKEICHSCLKSLTSYFKFRSICLENDKRQRDLYNEDEPQIEAQTNNKQKRKATEGACTVTNKKQRVVEEVFSDSENSYDENDDLESLSDFIVKKEPGVSNTFGNKQDPDPPVSPPPLVSLQKHIVTVIPKQSQSDIDKKFDKVEEELRRVLEGQLTEEQASAENIIIHVENDDEEQSPDKVATLSKLKLPIVIKPLESKKVGKKDAPLLFTRRRIIEGDAKLPMKVKTGDLNEVTLPKGINVTVKEIFKSEVGNFEGLPMNYVFNTEFCLIDGYLYEYRLCKGTVR</sequence>
<reference evidence="3" key="1">
    <citation type="journal article" date="2023" name="Insect Mol. Biol.">
        <title>Genome sequencing provides insights into the evolution of gene families encoding plant cell wall-degrading enzymes in longhorned beetles.</title>
        <authorList>
            <person name="Shin N.R."/>
            <person name="Okamura Y."/>
            <person name="Kirsch R."/>
            <person name="Pauchet Y."/>
        </authorList>
    </citation>
    <scope>NUCLEOTIDE SEQUENCE</scope>
    <source>
        <strain evidence="3">RBIC_L_NR</strain>
    </source>
</reference>
<dbReference type="InterPro" id="IPR012934">
    <property type="entry name" value="Znf_AD"/>
</dbReference>
<feature type="region of interest" description="Disordered" evidence="1">
    <location>
        <begin position="44"/>
        <end position="64"/>
    </location>
</feature>
<protein>
    <recommendedName>
        <fullName evidence="2">ZAD domain-containing protein</fullName>
    </recommendedName>
</protein>
<evidence type="ECO:0000313" key="4">
    <source>
        <dbReference type="Proteomes" id="UP001162156"/>
    </source>
</evidence>